<dbReference type="Pfam" id="PF04365">
    <property type="entry name" value="BrnT_toxin"/>
    <property type="match status" value="1"/>
</dbReference>
<name>A0A6P1E347_9GAMM</name>
<accession>A0A6P1E347</accession>
<dbReference type="InterPro" id="IPR007460">
    <property type="entry name" value="BrnT_toxin"/>
</dbReference>
<reference evidence="2" key="1">
    <citation type="journal article" date="2020" name="Microbiol. Resour. Announc.">
        <title>Draft Genome Sequences of Thiorhodococcus mannitoliphagus and Thiorhodococcus minor, Purple Sulfur Photosynthetic Bacteria in the Gammaproteobacterial Family Chromatiaceae.</title>
        <authorList>
            <person name="Aviles F.A."/>
            <person name="Meyer T.E."/>
            <person name="Kyndt J.A."/>
        </authorList>
    </citation>
    <scope>NUCLEOTIDE SEQUENCE [LARGE SCALE GENOMIC DNA]</scope>
    <source>
        <strain evidence="2">DSM 18266</strain>
    </source>
</reference>
<proteinExistence type="predicted"/>
<keyword evidence="2" id="KW-1185">Reference proteome</keyword>
<evidence type="ECO:0000313" key="2">
    <source>
        <dbReference type="Proteomes" id="UP000471640"/>
    </source>
</evidence>
<dbReference type="Gene3D" id="3.10.450.530">
    <property type="entry name" value="Ribonuclease toxin, BrnT, of type II toxin-antitoxin system"/>
    <property type="match status" value="1"/>
</dbReference>
<sequence>MITWDETKRHGNLAKHGLDFADAETIFDGPMLTIEDASEGYWEQRLKTLGILGGRVVVLVWTEGDAGPHLISLRYGDKRETKDFFSYFHS</sequence>
<dbReference type="AlphaFoldDB" id="A0A6P1E347"/>
<dbReference type="Proteomes" id="UP000471640">
    <property type="component" value="Unassembled WGS sequence"/>
</dbReference>
<dbReference type="EMBL" id="JAAIJR010000137">
    <property type="protein sequence ID" value="NEX22912.1"/>
    <property type="molecule type" value="Genomic_DNA"/>
</dbReference>
<dbReference type="InterPro" id="IPR038573">
    <property type="entry name" value="BrnT_sf"/>
</dbReference>
<organism evidence="1 2">
    <name type="scientific">Thiorhodococcus mannitoliphagus</name>
    <dbReference type="NCBI Taxonomy" id="329406"/>
    <lineage>
        <taxon>Bacteria</taxon>
        <taxon>Pseudomonadati</taxon>
        <taxon>Pseudomonadota</taxon>
        <taxon>Gammaproteobacteria</taxon>
        <taxon>Chromatiales</taxon>
        <taxon>Chromatiaceae</taxon>
        <taxon>Thiorhodococcus</taxon>
    </lineage>
</organism>
<reference evidence="1 2" key="2">
    <citation type="submission" date="2020-02" db="EMBL/GenBank/DDBJ databases">
        <title>Genome sequences of Thiorhodococcus mannitoliphagus and Thiorhodococcus minor, purple sulfur photosynthetic bacteria in the gammaproteobacterial family, Chromatiaceae.</title>
        <authorList>
            <person name="Aviles F.A."/>
            <person name="Meyer T.E."/>
            <person name="Kyndt J.A."/>
        </authorList>
    </citation>
    <scope>NUCLEOTIDE SEQUENCE [LARGE SCALE GENOMIC DNA]</scope>
    <source>
        <strain evidence="1 2">DSM 18266</strain>
    </source>
</reference>
<dbReference type="RefSeq" id="WP_164656042.1">
    <property type="nucleotide sequence ID" value="NZ_JAAIJR010000137.1"/>
</dbReference>
<comment type="caution">
    <text evidence="1">The sequence shown here is derived from an EMBL/GenBank/DDBJ whole genome shotgun (WGS) entry which is preliminary data.</text>
</comment>
<evidence type="ECO:0000313" key="1">
    <source>
        <dbReference type="EMBL" id="NEX22912.1"/>
    </source>
</evidence>
<gene>
    <name evidence="1" type="ORF">G3480_21845</name>
</gene>
<protein>
    <submittedName>
        <fullName evidence="1">BrnT family toxin</fullName>
    </submittedName>
</protein>